<dbReference type="Gene3D" id="1.10.443.10">
    <property type="entry name" value="Intergrase catalytic core"/>
    <property type="match status" value="1"/>
</dbReference>
<evidence type="ECO:0000256" key="1">
    <source>
        <dbReference type="ARBA" id="ARBA00023172"/>
    </source>
</evidence>
<feature type="compositionally biased region" description="Polar residues" evidence="2">
    <location>
        <begin position="36"/>
        <end position="47"/>
    </location>
</feature>
<dbReference type="AlphaFoldDB" id="A0A4Z0A5B2"/>
<dbReference type="SUPFAM" id="SSF56349">
    <property type="entry name" value="DNA breaking-rejoining enzymes"/>
    <property type="match status" value="1"/>
</dbReference>
<evidence type="ECO:0000313" key="4">
    <source>
        <dbReference type="Proteomes" id="UP000298061"/>
    </source>
</evidence>
<protein>
    <recommendedName>
        <fullName evidence="5">Tyr recombinase domain-containing protein</fullName>
    </recommendedName>
</protein>
<feature type="region of interest" description="Disordered" evidence="2">
    <location>
        <begin position="36"/>
        <end position="60"/>
    </location>
</feature>
<dbReference type="OrthoDB" id="3163890at2759"/>
<dbReference type="InterPro" id="IPR013762">
    <property type="entry name" value="Integrase-like_cat_sf"/>
</dbReference>
<feature type="compositionally biased region" description="Basic and acidic residues" evidence="2">
    <location>
        <begin position="48"/>
        <end position="60"/>
    </location>
</feature>
<dbReference type="Proteomes" id="UP000298061">
    <property type="component" value="Unassembled WGS sequence"/>
</dbReference>
<reference evidence="3 4" key="1">
    <citation type="submission" date="2019-02" db="EMBL/GenBank/DDBJ databases">
        <title>Genome sequencing of the rare red list fungi Hericium alpestre (H. flagellum).</title>
        <authorList>
            <person name="Buettner E."/>
            <person name="Kellner H."/>
        </authorList>
    </citation>
    <scope>NUCLEOTIDE SEQUENCE [LARGE SCALE GENOMIC DNA]</scope>
    <source>
        <strain evidence="3 4">DSM 108284</strain>
    </source>
</reference>
<dbReference type="GO" id="GO:0003677">
    <property type="term" value="F:DNA binding"/>
    <property type="evidence" value="ECO:0007669"/>
    <property type="project" value="InterPro"/>
</dbReference>
<keyword evidence="4" id="KW-1185">Reference proteome</keyword>
<evidence type="ECO:0008006" key="5">
    <source>
        <dbReference type="Google" id="ProtNLM"/>
    </source>
</evidence>
<evidence type="ECO:0000313" key="3">
    <source>
        <dbReference type="EMBL" id="TFY81507.1"/>
    </source>
</evidence>
<organism evidence="3 4">
    <name type="scientific">Hericium alpestre</name>
    <dbReference type="NCBI Taxonomy" id="135208"/>
    <lineage>
        <taxon>Eukaryota</taxon>
        <taxon>Fungi</taxon>
        <taxon>Dikarya</taxon>
        <taxon>Basidiomycota</taxon>
        <taxon>Agaricomycotina</taxon>
        <taxon>Agaricomycetes</taxon>
        <taxon>Russulales</taxon>
        <taxon>Hericiaceae</taxon>
        <taxon>Hericium</taxon>
    </lineage>
</organism>
<evidence type="ECO:0000256" key="2">
    <source>
        <dbReference type="SAM" id="MobiDB-lite"/>
    </source>
</evidence>
<sequence length="432" mass="49174">MQGGPVGQVAGDAAFEAAHRPCILTTTITVVDKQLSMQPAKNGQQPDRANRREEEIADEEHKIELEEYDSLLENIDSLVADSLNDFPDDDNSELAVQAASIARASITEGTRTGHMRIIKAYVLFHLKANRDWDPKAITKDTPFHIRNFIMHKCGARESGFEGRRYSTAVSIRSGLTLWYRSIRPNSSSTVEWRYDESTSLWQGLPTHSREVSQFMIGLEKAKAKAGEVSQSVRALSLKDMHRLYELCLVAPKTLSEQRWGVVRYTAYVLAFLMLLRIDEVTKLEFEGLIFVPGEEEHYEVHLETCKAQQTGVFHDWRLHTNNEDDKLCPFRALICLSMLYGEDVTLSGPLFLRIGAQGSVLQEQPVKLGYRSWALYGTHSFRHGGCQYRVKDKGWSVDMVAAWGGWSQVEALTMFRYFYSPNDNHEYMAEYD</sequence>
<dbReference type="GO" id="GO:0015074">
    <property type="term" value="P:DNA integration"/>
    <property type="evidence" value="ECO:0007669"/>
    <property type="project" value="InterPro"/>
</dbReference>
<accession>A0A4Z0A5B2</accession>
<proteinExistence type="predicted"/>
<dbReference type="GO" id="GO:0006310">
    <property type="term" value="P:DNA recombination"/>
    <property type="evidence" value="ECO:0007669"/>
    <property type="project" value="UniProtKB-KW"/>
</dbReference>
<gene>
    <name evidence="3" type="ORF">EWM64_g2501</name>
</gene>
<name>A0A4Z0A5B2_9AGAM</name>
<dbReference type="EMBL" id="SFCI01000204">
    <property type="protein sequence ID" value="TFY81507.1"/>
    <property type="molecule type" value="Genomic_DNA"/>
</dbReference>
<dbReference type="InterPro" id="IPR011010">
    <property type="entry name" value="DNA_brk_join_enz"/>
</dbReference>
<keyword evidence="1" id="KW-0233">DNA recombination</keyword>
<comment type="caution">
    <text evidence="3">The sequence shown here is derived from an EMBL/GenBank/DDBJ whole genome shotgun (WGS) entry which is preliminary data.</text>
</comment>